<reference evidence="2 3" key="1">
    <citation type="submission" date="2016-10" db="EMBL/GenBank/DDBJ databases">
        <authorList>
            <person name="de Groot N.N."/>
        </authorList>
    </citation>
    <scope>NUCLEOTIDE SEQUENCE [LARGE SCALE GENOMIC DNA]</scope>
    <source>
        <strain evidence="2 3">DSM 1801</strain>
    </source>
</reference>
<proteinExistence type="predicted"/>
<evidence type="ECO:0000256" key="1">
    <source>
        <dbReference type="SAM" id="Phobius"/>
    </source>
</evidence>
<feature type="transmembrane region" description="Helical" evidence="1">
    <location>
        <begin position="105"/>
        <end position="122"/>
    </location>
</feature>
<feature type="transmembrane region" description="Helical" evidence="1">
    <location>
        <begin position="281"/>
        <end position="301"/>
    </location>
</feature>
<keyword evidence="1" id="KW-1133">Transmembrane helix</keyword>
<feature type="transmembrane region" description="Helical" evidence="1">
    <location>
        <begin position="79"/>
        <end position="99"/>
    </location>
</feature>
<dbReference type="STRING" id="29364.SAMN04487772_101219"/>
<evidence type="ECO:0000313" key="2">
    <source>
        <dbReference type="EMBL" id="SES65278.1"/>
    </source>
</evidence>
<feature type="transmembrane region" description="Helical" evidence="1">
    <location>
        <begin position="6"/>
        <end position="25"/>
    </location>
</feature>
<feature type="transmembrane region" description="Helical" evidence="1">
    <location>
        <begin position="251"/>
        <end position="269"/>
    </location>
</feature>
<name>A0A1H9Y8Z9_9FIRM</name>
<dbReference type="OrthoDB" id="9780661at2"/>
<keyword evidence="3" id="KW-1185">Reference proteome</keyword>
<keyword evidence="1" id="KW-0812">Transmembrane</keyword>
<organism evidence="2 3">
    <name type="scientific">[Clostridium] polysaccharolyticum</name>
    <dbReference type="NCBI Taxonomy" id="29364"/>
    <lineage>
        <taxon>Bacteria</taxon>
        <taxon>Bacillati</taxon>
        <taxon>Bacillota</taxon>
        <taxon>Clostridia</taxon>
        <taxon>Lachnospirales</taxon>
        <taxon>Lachnospiraceae</taxon>
    </lineage>
</organism>
<keyword evidence="1" id="KW-0472">Membrane</keyword>
<dbReference type="RefSeq" id="WP_092475189.1">
    <property type="nucleotide sequence ID" value="NZ_FOHN01000001.1"/>
</dbReference>
<evidence type="ECO:0000313" key="3">
    <source>
        <dbReference type="Proteomes" id="UP000199800"/>
    </source>
</evidence>
<dbReference type="Proteomes" id="UP000199800">
    <property type="component" value="Unassembled WGS sequence"/>
</dbReference>
<gene>
    <name evidence="2" type="ORF">SAMN04487772_101219</name>
</gene>
<sequence>MKVFLELLAFILLSAGFILLLKLNLKEFLHDVSKAFLWNPQKTLKTRVLEVTGKKKGSRFLKLIQEAVTTLEVNKKESLFPLICGAALVMSLLGILLGFLMQNYFIAPVLGAGFLICPFLYVKLLGFRLKKLLNQELESTLSIVTTSYCRSENIVEAVEENISYINAPIKEVFQQFLFEAKMVNPDIKKLIRRMRDKINNNVFKEWCDALASCQDNSKLKSTLLPITKKLSTVRTVSARLDAMLYEPVKEFISLIVMVVLNIPLMYFINKEWYRILVYSQYGKITLSVCAAIIFVSVFAVIKITRPIEYKR</sequence>
<dbReference type="EMBL" id="FOHN01000001">
    <property type="protein sequence ID" value="SES65278.1"/>
    <property type="molecule type" value="Genomic_DNA"/>
</dbReference>
<protein>
    <submittedName>
        <fullName evidence="2">Tight adherence protein B</fullName>
    </submittedName>
</protein>
<accession>A0A1H9Y8Z9</accession>
<dbReference type="AlphaFoldDB" id="A0A1H9Y8Z9"/>